<dbReference type="EMBL" id="MWML01000911">
    <property type="protein sequence ID" value="TCG02014.1"/>
    <property type="molecule type" value="Genomic_DNA"/>
</dbReference>
<keyword evidence="2" id="KW-1185">Reference proteome</keyword>
<sequence length="122" mass="14222">MSPQLAEILQDALNFTRYVASPFVLNGRPDSIRLWLDAQREQRACLIAKVDRAMEAVALFPEGDTWTDEERVLSHEWVRRHYPNETASTQAALRMAWRDDQRLSRSRTLIRRARRQARSLSG</sequence>
<reference evidence="1 2" key="1">
    <citation type="submission" date="2017-02" db="EMBL/GenBank/DDBJ databases">
        <title>Paraburkholderia sophoroidis sp. nov. and Paraburkholderia steynii sp. nov. rhizobial symbionts of the fynbos legume Hypocalyptus sophoroides.</title>
        <authorList>
            <person name="Steenkamp E.T."/>
            <person name="Beukes C.W."/>
            <person name="Van Zyl E."/>
            <person name="Avontuur J."/>
            <person name="Chan W.Y."/>
            <person name="Hassen A."/>
            <person name="Palmer M."/>
            <person name="Mthombeni L."/>
            <person name="Phalane F."/>
            <person name="Sereme K."/>
            <person name="Venter S.N."/>
        </authorList>
    </citation>
    <scope>NUCLEOTIDE SEQUENCE [LARGE SCALE GENOMIC DNA]</scope>
    <source>
        <strain evidence="1 2">HC1.1ba</strain>
    </source>
</reference>
<comment type="caution">
    <text evidence="1">The sequence shown here is derived from an EMBL/GenBank/DDBJ whole genome shotgun (WGS) entry which is preliminary data.</text>
</comment>
<gene>
    <name evidence="1" type="ORF">BZM27_54285</name>
</gene>
<evidence type="ECO:0000313" key="2">
    <source>
        <dbReference type="Proteomes" id="UP000294200"/>
    </source>
</evidence>
<evidence type="ECO:0000313" key="1">
    <source>
        <dbReference type="EMBL" id="TCG02014.1"/>
    </source>
</evidence>
<proteinExistence type="predicted"/>
<name>A0A4R0WWY9_9BURK</name>
<accession>A0A4R0WWY9</accession>
<dbReference type="Proteomes" id="UP000294200">
    <property type="component" value="Unassembled WGS sequence"/>
</dbReference>
<dbReference type="AlphaFoldDB" id="A0A4R0WWY9"/>
<organism evidence="1 2">
    <name type="scientific">Paraburkholderia steynii</name>
    <dbReference type="NCBI Taxonomy" id="1245441"/>
    <lineage>
        <taxon>Bacteria</taxon>
        <taxon>Pseudomonadati</taxon>
        <taxon>Pseudomonadota</taxon>
        <taxon>Betaproteobacteria</taxon>
        <taxon>Burkholderiales</taxon>
        <taxon>Burkholderiaceae</taxon>
        <taxon>Paraburkholderia</taxon>
    </lineage>
</organism>
<protein>
    <submittedName>
        <fullName evidence="1">Uncharacterized protein</fullName>
    </submittedName>
</protein>